<comment type="caution">
    <text evidence="2">The sequence shown here is derived from an EMBL/GenBank/DDBJ whole genome shotgun (WGS) entry which is preliminary data.</text>
</comment>
<gene>
    <name evidence="2" type="ORF">ACFYXQ_03775</name>
</gene>
<accession>A0ABW6RS98</accession>
<evidence type="ECO:0000313" key="3">
    <source>
        <dbReference type="Proteomes" id="UP001601992"/>
    </source>
</evidence>
<feature type="domain" description="DUF397" evidence="1">
    <location>
        <begin position="18"/>
        <end position="70"/>
    </location>
</feature>
<dbReference type="EMBL" id="JBIAQY010000001">
    <property type="protein sequence ID" value="MFF3566882.1"/>
    <property type="molecule type" value="Genomic_DNA"/>
</dbReference>
<proteinExistence type="predicted"/>
<keyword evidence="3" id="KW-1185">Reference proteome</keyword>
<name>A0ABW6RS98_9NOCA</name>
<dbReference type="Pfam" id="PF04149">
    <property type="entry name" value="DUF397"/>
    <property type="match status" value="1"/>
</dbReference>
<reference evidence="2 3" key="1">
    <citation type="submission" date="2024-10" db="EMBL/GenBank/DDBJ databases">
        <title>The Natural Products Discovery Center: Release of the First 8490 Sequenced Strains for Exploring Actinobacteria Biosynthetic Diversity.</title>
        <authorList>
            <person name="Kalkreuter E."/>
            <person name="Kautsar S.A."/>
            <person name="Yang D."/>
            <person name="Bader C.D."/>
            <person name="Teijaro C.N."/>
            <person name="Fluegel L."/>
            <person name="Davis C.M."/>
            <person name="Simpson J.R."/>
            <person name="Lauterbach L."/>
            <person name="Steele A.D."/>
            <person name="Gui C."/>
            <person name="Meng S."/>
            <person name="Li G."/>
            <person name="Viehrig K."/>
            <person name="Ye F."/>
            <person name="Su P."/>
            <person name="Kiefer A.F."/>
            <person name="Nichols A."/>
            <person name="Cepeda A.J."/>
            <person name="Yan W."/>
            <person name="Fan B."/>
            <person name="Jiang Y."/>
            <person name="Adhikari A."/>
            <person name="Zheng C.-J."/>
            <person name="Schuster L."/>
            <person name="Cowan T.M."/>
            <person name="Smanski M.J."/>
            <person name="Chevrette M.G."/>
            <person name="De Carvalho L.P.S."/>
            <person name="Shen B."/>
        </authorList>
    </citation>
    <scope>NUCLEOTIDE SEQUENCE [LARGE SCALE GENOMIC DNA]</scope>
    <source>
        <strain evidence="2 3">NPDC002593</strain>
    </source>
</reference>
<protein>
    <submittedName>
        <fullName evidence="2">DUF397 domain-containing protein</fullName>
    </submittedName>
</protein>
<evidence type="ECO:0000259" key="1">
    <source>
        <dbReference type="Pfam" id="PF04149"/>
    </source>
</evidence>
<organism evidence="2 3">
    <name type="scientific">Nocardia jiangxiensis</name>
    <dbReference type="NCBI Taxonomy" id="282685"/>
    <lineage>
        <taxon>Bacteria</taxon>
        <taxon>Bacillati</taxon>
        <taxon>Actinomycetota</taxon>
        <taxon>Actinomycetes</taxon>
        <taxon>Mycobacteriales</taxon>
        <taxon>Nocardiaceae</taxon>
        <taxon>Nocardia</taxon>
    </lineage>
</organism>
<dbReference type="Proteomes" id="UP001601992">
    <property type="component" value="Unassembled WGS sequence"/>
</dbReference>
<dbReference type="InterPro" id="IPR007278">
    <property type="entry name" value="DUF397"/>
</dbReference>
<dbReference type="RefSeq" id="WP_387402556.1">
    <property type="nucleotide sequence ID" value="NZ_JBIAQY010000001.1"/>
</dbReference>
<sequence>MSSKPIVNAYEHAAPKTGWTKSAYSDHGNACVEWQLVGEQVLIRDSKYQGSEDLRPIIAVPAGAWDTFLALSVGAAHNSDAAATLPVIEFDTTSAETALIDASGTTLTFTAPEWDAFTKSICTQQWQPTAV</sequence>
<evidence type="ECO:0000313" key="2">
    <source>
        <dbReference type="EMBL" id="MFF3566882.1"/>
    </source>
</evidence>